<gene>
    <name evidence="1" type="ORF">X801_08749</name>
</gene>
<dbReference type="SUPFAM" id="SSF48350">
    <property type="entry name" value="GTPase activation domain, GAP"/>
    <property type="match status" value="1"/>
</dbReference>
<proteinExistence type="predicted"/>
<accession>A0A1S8WLT9</accession>
<dbReference type="InterPro" id="IPR008936">
    <property type="entry name" value="Rho_GTPase_activation_prot"/>
</dbReference>
<evidence type="ECO:0008006" key="3">
    <source>
        <dbReference type="Google" id="ProtNLM"/>
    </source>
</evidence>
<sequence length="248" mass="28698">MVNTIEENCHRTNWNGLFKSSSSHHAKARSVLFSLIQLGHRTTAHREFLKTLHPQTVIVALRLFLNEFNPKPLHFSRFMLREFLQNPLLDHFLRPNPNLKGTVQRCSLTQSRTQLDTLSFLMIHLHHALEYSPDTMESKTKLCNLYGPLLISFSERPLLQQPGFYGAKTEEAAILNVILDVCDPDFWNHMTMLRVRGAFLLQTSREKQNYVVRKEIDFSGVEKFTVKRIRSIISTSSAGNFKTENKTK</sequence>
<evidence type="ECO:0000313" key="1">
    <source>
        <dbReference type="EMBL" id="OON15448.1"/>
    </source>
</evidence>
<reference evidence="1 2" key="1">
    <citation type="submission" date="2015-03" db="EMBL/GenBank/DDBJ databases">
        <title>Draft genome of the nematode, Opisthorchis viverrini.</title>
        <authorList>
            <person name="Mitreva M."/>
        </authorList>
    </citation>
    <scope>NUCLEOTIDE SEQUENCE [LARGE SCALE GENOMIC DNA]</scope>
    <source>
        <strain evidence="1">Khon Kaen</strain>
    </source>
</reference>
<dbReference type="AlphaFoldDB" id="A0A1S8WLT9"/>
<feature type="non-terminal residue" evidence="1">
    <location>
        <position position="248"/>
    </location>
</feature>
<organism evidence="1 2">
    <name type="scientific">Opisthorchis viverrini</name>
    <name type="common">Southeast Asian liver fluke</name>
    <dbReference type="NCBI Taxonomy" id="6198"/>
    <lineage>
        <taxon>Eukaryota</taxon>
        <taxon>Metazoa</taxon>
        <taxon>Spiralia</taxon>
        <taxon>Lophotrochozoa</taxon>
        <taxon>Platyhelminthes</taxon>
        <taxon>Trematoda</taxon>
        <taxon>Digenea</taxon>
        <taxon>Opisthorchiida</taxon>
        <taxon>Opisthorchiata</taxon>
        <taxon>Opisthorchiidae</taxon>
        <taxon>Opisthorchis</taxon>
    </lineage>
</organism>
<protein>
    <recommendedName>
        <fullName evidence="3">Rho-GAP domain-containing protein</fullName>
    </recommendedName>
</protein>
<dbReference type="Proteomes" id="UP000243686">
    <property type="component" value="Unassembled WGS sequence"/>
</dbReference>
<name>A0A1S8WLT9_OPIVI</name>
<keyword evidence="2" id="KW-1185">Reference proteome</keyword>
<dbReference type="EMBL" id="KV904636">
    <property type="protein sequence ID" value="OON15448.1"/>
    <property type="molecule type" value="Genomic_DNA"/>
</dbReference>
<evidence type="ECO:0000313" key="2">
    <source>
        <dbReference type="Proteomes" id="UP000243686"/>
    </source>
</evidence>